<name>A0ABS3ZUT3_9BRAD</name>
<evidence type="ECO:0000313" key="1">
    <source>
        <dbReference type="EMBL" id="MBP0111478.1"/>
    </source>
</evidence>
<evidence type="ECO:0000313" key="2">
    <source>
        <dbReference type="Proteomes" id="UP000669317"/>
    </source>
</evidence>
<keyword evidence="2" id="KW-1185">Reference proteome</keyword>
<comment type="caution">
    <text evidence="1">The sequence shown here is derived from an EMBL/GenBank/DDBJ whole genome shotgun (WGS) entry which is preliminary data.</text>
</comment>
<dbReference type="Proteomes" id="UP000669317">
    <property type="component" value="Unassembled WGS sequence"/>
</dbReference>
<reference evidence="1 2" key="1">
    <citation type="submission" date="2021-03" db="EMBL/GenBank/DDBJ databases">
        <title>Genome Sequence of Bradyrhizobium vignae strain ISRA400.</title>
        <authorList>
            <person name="Tisa L.S."/>
            <person name="Svistoonoff S."/>
            <person name="Hocher V."/>
            <person name="Fall S."/>
            <person name="Zaiya A."/>
            <person name="Naing D."/>
            <person name="Niang N."/>
            <person name="Diouf A."/>
            <person name="Dasylva M.C."/>
            <person name="Toure O."/>
            <person name="Gueye M."/>
            <person name="Gully D."/>
            <person name="Tisseyre P."/>
            <person name="Simpson S."/>
            <person name="Morris K."/>
            <person name="Thomas W.K."/>
        </authorList>
    </citation>
    <scope>NUCLEOTIDE SEQUENCE [LARGE SCALE GENOMIC DNA]</scope>
    <source>
        <strain evidence="1 2">ISRA400</strain>
    </source>
</reference>
<protein>
    <submittedName>
        <fullName evidence="1">Uncharacterized protein</fullName>
    </submittedName>
</protein>
<accession>A0ABS3ZUT3</accession>
<sequence length="206" mass="23459">MHMIAMSTAQFPKARYPVARPLLFTSCKCRVAIPTPVYDVLLRYALELASLDPSVREICYRMGPQIECPPISLAGVVLRREDGTFLLRVHQTRPERSDEEDARLNFVLEQHGLRLLEWDRKDIHREPRFSNSRTIWSHAGRHVSLIDRLKLAVSLEQGPQTIHELEERSRPACDVFAAVCSLACENLLRLNLEDAQLGPQTIVLGP</sequence>
<proteinExistence type="predicted"/>
<organism evidence="1 2">
    <name type="scientific">Bradyrhizobium vignae</name>
    <dbReference type="NCBI Taxonomy" id="1549949"/>
    <lineage>
        <taxon>Bacteria</taxon>
        <taxon>Pseudomonadati</taxon>
        <taxon>Pseudomonadota</taxon>
        <taxon>Alphaproteobacteria</taxon>
        <taxon>Hyphomicrobiales</taxon>
        <taxon>Nitrobacteraceae</taxon>
        <taxon>Bradyrhizobium</taxon>
    </lineage>
</organism>
<gene>
    <name evidence="1" type="ORF">JWS04_10335</name>
</gene>
<dbReference type="EMBL" id="JAGIKT010000017">
    <property type="protein sequence ID" value="MBP0111478.1"/>
    <property type="molecule type" value="Genomic_DNA"/>
</dbReference>
<dbReference type="RefSeq" id="WP_209294916.1">
    <property type="nucleotide sequence ID" value="NZ_JAGIKT010000017.1"/>
</dbReference>